<organism evidence="3 4">
    <name type="scientific">Stakelama saccharophila</name>
    <dbReference type="NCBI Taxonomy" id="3075605"/>
    <lineage>
        <taxon>Bacteria</taxon>
        <taxon>Pseudomonadati</taxon>
        <taxon>Pseudomonadota</taxon>
        <taxon>Alphaproteobacteria</taxon>
        <taxon>Sphingomonadales</taxon>
        <taxon>Sphingomonadaceae</taxon>
        <taxon>Stakelama</taxon>
    </lineage>
</organism>
<evidence type="ECO:0000313" key="3">
    <source>
        <dbReference type="EMBL" id="WNO54849.1"/>
    </source>
</evidence>
<reference evidence="3 4" key="1">
    <citation type="submission" date="2023-09" db="EMBL/GenBank/DDBJ databases">
        <authorList>
            <person name="Rey-Velasco X."/>
        </authorList>
    </citation>
    <scope>NUCLEOTIDE SEQUENCE [LARGE SCALE GENOMIC DNA]</scope>
    <source>
        <strain evidence="3 4">W311</strain>
    </source>
</reference>
<dbReference type="RefSeq" id="WP_313917808.1">
    <property type="nucleotide sequence ID" value="NZ_CP135076.1"/>
</dbReference>
<dbReference type="PANTHER" id="PTHR35024">
    <property type="entry name" value="HYPOTHETICAL CYTOSOLIC PROTEIN"/>
    <property type="match status" value="1"/>
</dbReference>
<name>A0ABZ0BEM1_9SPHN</name>
<dbReference type="Proteomes" id="UP001302249">
    <property type="component" value="Chromosome"/>
</dbReference>
<evidence type="ECO:0000256" key="2">
    <source>
        <dbReference type="SAM" id="MobiDB-lite"/>
    </source>
</evidence>
<sequence length="141" mass="14354">MIKKKDKTERERKAGRNPGSLSVLGADLGVKGDLSAEADLHIEGRVEGDIDCRTLILGAGSHVTGGVTAGVARVAGRVDGGMTVDELTIERGATVAGDITYATISVEAGARIDGTLSCSTASQAAEGADDNVRVLEMAETG</sequence>
<proteinExistence type="inferred from homology"/>
<accession>A0ABZ0BEM1</accession>
<dbReference type="InterPro" id="IPR007607">
    <property type="entry name" value="BacA/B"/>
</dbReference>
<gene>
    <name evidence="3" type="ORF">RPR59_06285</name>
</gene>
<dbReference type="Pfam" id="PF04519">
    <property type="entry name" value="Bactofilin"/>
    <property type="match status" value="1"/>
</dbReference>
<keyword evidence="4" id="KW-1185">Reference proteome</keyword>
<feature type="compositionally biased region" description="Basic and acidic residues" evidence="2">
    <location>
        <begin position="1"/>
        <end position="14"/>
    </location>
</feature>
<dbReference type="EMBL" id="CP135076">
    <property type="protein sequence ID" value="WNO54849.1"/>
    <property type="molecule type" value="Genomic_DNA"/>
</dbReference>
<feature type="region of interest" description="Disordered" evidence="2">
    <location>
        <begin position="1"/>
        <end position="20"/>
    </location>
</feature>
<evidence type="ECO:0000256" key="1">
    <source>
        <dbReference type="ARBA" id="ARBA00044755"/>
    </source>
</evidence>
<protein>
    <submittedName>
        <fullName evidence="3">Polymer-forming cytoskeletal protein</fullName>
    </submittedName>
</protein>
<comment type="similarity">
    <text evidence="1">Belongs to the bactofilin family.</text>
</comment>
<dbReference type="PANTHER" id="PTHR35024:SF4">
    <property type="entry name" value="POLYMER-FORMING CYTOSKELETAL PROTEIN"/>
    <property type="match status" value="1"/>
</dbReference>
<evidence type="ECO:0000313" key="4">
    <source>
        <dbReference type="Proteomes" id="UP001302249"/>
    </source>
</evidence>